<dbReference type="OrthoDB" id="1419830at2"/>
<feature type="chain" id="PRO_5020552893" evidence="1">
    <location>
        <begin position="19"/>
        <end position="225"/>
    </location>
</feature>
<dbReference type="Proteomes" id="UP000294164">
    <property type="component" value="Unassembled WGS sequence"/>
</dbReference>
<feature type="signal peptide" evidence="1">
    <location>
        <begin position="1"/>
        <end position="18"/>
    </location>
</feature>
<evidence type="ECO:0000313" key="3">
    <source>
        <dbReference type="Proteomes" id="UP000294164"/>
    </source>
</evidence>
<name>A0A4Q8M9K1_9GAMM</name>
<evidence type="ECO:0000313" key="2">
    <source>
        <dbReference type="EMBL" id="TAA45751.1"/>
    </source>
</evidence>
<organism evidence="2 3">
    <name type="scientific">Pseudoxanthomonas winnipegensis</name>
    <dbReference type="NCBI Taxonomy" id="2480810"/>
    <lineage>
        <taxon>Bacteria</taxon>
        <taxon>Pseudomonadati</taxon>
        <taxon>Pseudomonadota</taxon>
        <taxon>Gammaproteobacteria</taxon>
        <taxon>Lysobacterales</taxon>
        <taxon>Lysobacteraceae</taxon>
        <taxon>Pseudoxanthomonas</taxon>
    </lineage>
</organism>
<accession>A0A4Q8M9K1</accession>
<dbReference type="EMBL" id="SHMG01000002">
    <property type="protein sequence ID" value="TAA45751.1"/>
    <property type="molecule type" value="Genomic_DNA"/>
</dbReference>
<dbReference type="AlphaFoldDB" id="A0A4Q8M9K1"/>
<protein>
    <submittedName>
        <fullName evidence="2">Uncharacterized protein</fullName>
    </submittedName>
</protein>
<comment type="caution">
    <text evidence="2">The sequence shown here is derived from an EMBL/GenBank/DDBJ whole genome shotgun (WGS) entry which is preliminary data.</text>
</comment>
<evidence type="ECO:0000256" key="1">
    <source>
        <dbReference type="SAM" id="SignalP"/>
    </source>
</evidence>
<keyword evidence="1" id="KW-0732">Signal</keyword>
<reference evidence="2 3" key="1">
    <citation type="submission" date="2019-02" db="EMBL/GenBank/DDBJ databases">
        <title>WGS of Pseudoxanthomonas species novum from clinical isolates.</title>
        <authorList>
            <person name="Bernier A.-M."/>
            <person name="Bernard K."/>
            <person name="Vachon A."/>
        </authorList>
    </citation>
    <scope>NUCLEOTIDE SEQUENCE [LARGE SCALE GENOMIC DNA]</scope>
    <source>
        <strain evidence="2 3">NML130969</strain>
    </source>
</reference>
<sequence>MMLLSAMAALIISGCASVKYNGPGAKTELVDFPPVGQVTTAQVGDYLVRKGVNVQEQALVVKAPVDWMSYDIPAGTYRQIGDDAKLWYYSPVGTGGAVRAGVLADPYRALAVEKKAAGEICVITVFNAKSCGKGSFERRTVASTQAQGFQQTLLYNGRVGDKINIGYREFSNDMARPAFSNEVEYDLKASTVIGYKGAQIEVLDANNSSITYRVLKPFPASPGAP</sequence>
<proteinExistence type="predicted"/>
<gene>
    <name evidence="2" type="ORF">EA655_05575</name>
</gene>